<feature type="domain" description="Histidine kinase" evidence="7">
    <location>
        <begin position="218"/>
        <end position="473"/>
    </location>
</feature>
<dbReference type="SMART" id="SM00387">
    <property type="entry name" value="HATPase_c"/>
    <property type="match status" value="1"/>
</dbReference>
<name>K9X2B0_9NOST</name>
<sequence>MKIAPLPPNETDRLKALDSYKILDTAAEKGFDDLTALAAYICGTPIALVSLVDANRQWFKSRFGLEATETPKELAFCAHAILQPHEPLIVTNTLEDERFVDNPLVTTNPKIRFYAGTPLVTADGFALGTLCAIDTIPRNLSPEQIEALRRLGRQVITQMELRINLVNLENNIIQRQQVEENLRRSNQNLTHTLQKLKHTQAKLIHGEKMSSLGQLVAGIAHEINNPINFIYGNLNHVGDDVQDLLDLVHLYQLHYPEPNSEIQQKSEAIDFSYLAEDLAKILSSMKLGTNRIRQMVLSLRNFSRLDEAEKKSVDIHTGIDSALLILQHRLEAKGVHSGIQVIKEYGALPLVNCYPGHLNQVFMNILSNAIDALEESLVNKSEQKTELKIRIRTVYSSSGYVVVRIADNGLGIPEAIRKRIFDPFFTTKPIGKGTGLGLSISYQIVVNKHGGVFKYLSKPGKGTEFWIEIPCDKENN</sequence>
<protein>
    <recommendedName>
        <fullName evidence="2">histidine kinase</fullName>
        <ecNumber evidence="2">2.7.13.3</ecNumber>
    </recommendedName>
</protein>
<dbReference type="PROSITE" id="PS50109">
    <property type="entry name" value="HIS_KIN"/>
    <property type="match status" value="1"/>
</dbReference>
<keyword evidence="4 8" id="KW-0418">Kinase</keyword>
<accession>K9X2B0</accession>
<dbReference type="GO" id="GO:0000155">
    <property type="term" value="F:phosphorelay sensor kinase activity"/>
    <property type="evidence" value="ECO:0007669"/>
    <property type="project" value="InterPro"/>
</dbReference>
<dbReference type="AlphaFoldDB" id="K9X2B0"/>
<dbReference type="EC" id="2.7.13.3" evidence="2"/>
<dbReference type="InterPro" id="IPR036890">
    <property type="entry name" value="HATPase_C_sf"/>
</dbReference>
<dbReference type="InterPro" id="IPR036097">
    <property type="entry name" value="HisK_dim/P_sf"/>
</dbReference>
<evidence type="ECO:0000256" key="4">
    <source>
        <dbReference type="ARBA" id="ARBA00022777"/>
    </source>
</evidence>
<dbReference type="SUPFAM" id="SSF55781">
    <property type="entry name" value="GAF domain-like"/>
    <property type="match status" value="1"/>
</dbReference>
<keyword evidence="4 8" id="KW-0808">Transferase</keyword>
<evidence type="ECO:0000256" key="1">
    <source>
        <dbReference type="ARBA" id="ARBA00000085"/>
    </source>
</evidence>
<dbReference type="InterPro" id="IPR005467">
    <property type="entry name" value="His_kinase_dom"/>
</dbReference>
<evidence type="ECO:0000256" key="5">
    <source>
        <dbReference type="ARBA" id="ARBA00023012"/>
    </source>
</evidence>
<dbReference type="eggNOG" id="COG4191">
    <property type="taxonomic scope" value="Bacteria"/>
</dbReference>
<dbReference type="STRING" id="56107.Cylst_4721"/>
<dbReference type="Proteomes" id="UP000010475">
    <property type="component" value="Chromosome"/>
</dbReference>
<reference evidence="8 9" key="1">
    <citation type="submission" date="2012-06" db="EMBL/GenBank/DDBJ databases">
        <title>Finished chromosome of genome of Cylindrospermum stagnale PCC 7417.</title>
        <authorList>
            <consortium name="US DOE Joint Genome Institute"/>
            <person name="Gugger M."/>
            <person name="Coursin T."/>
            <person name="Rippka R."/>
            <person name="Tandeau De Marsac N."/>
            <person name="Huntemann M."/>
            <person name="Wei C.-L."/>
            <person name="Han J."/>
            <person name="Detter J.C."/>
            <person name="Han C."/>
            <person name="Tapia R."/>
            <person name="Chen A."/>
            <person name="Kyrpides N."/>
            <person name="Mavromatis K."/>
            <person name="Markowitz V."/>
            <person name="Szeto E."/>
            <person name="Ivanova N."/>
            <person name="Pagani I."/>
            <person name="Pati A."/>
            <person name="Goodwin L."/>
            <person name="Nordberg H.P."/>
            <person name="Cantor M.N."/>
            <person name="Hua S.X."/>
            <person name="Woyke T."/>
            <person name="Kerfeld C.A."/>
        </authorList>
    </citation>
    <scope>NUCLEOTIDE SEQUENCE [LARGE SCALE GENOMIC DNA]</scope>
    <source>
        <strain evidence="8 9">PCC 7417</strain>
    </source>
</reference>
<evidence type="ECO:0000256" key="3">
    <source>
        <dbReference type="ARBA" id="ARBA00022553"/>
    </source>
</evidence>
<organism evidence="8 9">
    <name type="scientific">Cylindrospermum stagnale PCC 7417</name>
    <dbReference type="NCBI Taxonomy" id="56107"/>
    <lineage>
        <taxon>Bacteria</taxon>
        <taxon>Bacillati</taxon>
        <taxon>Cyanobacteriota</taxon>
        <taxon>Cyanophyceae</taxon>
        <taxon>Nostocales</taxon>
        <taxon>Nostocaceae</taxon>
        <taxon>Cylindrospermum</taxon>
    </lineage>
</organism>
<dbReference type="Gene3D" id="3.30.450.40">
    <property type="match status" value="1"/>
</dbReference>
<dbReference type="PRINTS" id="PR00344">
    <property type="entry name" value="BCTRLSENSOR"/>
</dbReference>
<evidence type="ECO:0000256" key="6">
    <source>
        <dbReference type="SAM" id="Coils"/>
    </source>
</evidence>
<dbReference type="SUPFAM" id="SSF55874">
    <property type="entry name" value="ATPase domain of HSP90 chaperone/DNA topoisomerase II/histidine kinase"/>
    <property type="match status" value="1"/>
</dbReference>
<comment type="catalytic activity">
    <reaction evidence="1">
        <text>ATP + protein L-histidine = ADP + protein N-phospho-L-histidine.</text>
        <dbReference type="EC" id="2.7.13.3"/>
    </reaction>
</comment>
<dbReference type="HOGENOM" id="CLU_000445_114_44_3"/>
<dbReference type="SMART" id="SM00065">
    <property type="entry name" value="GAF"/>
    <property type="match status" value="1"/>
</dbReference>
<gene>
    <name evidence="8" type="ORF">Cylst_4721</name>
</gene>
<dbReference type="Gene3D" id="1.10.287.130">
    <property type="match status" value="1"/>
</dbReference>
<evidence type="ECO:0000313" key="9">
    <source>
        <dbReference type="Proteomes" id="UP000010475"/>
    </source>
</evidence>
<dbReference type="InterPro" id="IPR003661">
    <property type="entry name" value="HisK_dim/P_dom"/>
</dbReference>
<dbReference type="CDD" id="cd00082">
    <property type="entry name" value="HisKA"/>
    <property type="match status" value="1"/>
</dbReference>
<keyword evidence="5" id="KW-0902">Two-component regulatory system</keyword>
<dbReference type="OrthoDB" id="5401154at2"/>
<dbReference type="KEGG" id="csg:Cylst_4721"/>
<dbReference type="PANTHER" id="PTHR43102">
    <property type="entry name" value="SLR1143 PROTEIN"/>
    <property type="match status" value="1"/>
</dbReference>
<dbReference type="Pfam" id="PF01590">
    <property type="entry name" value="GAF"/>
    <property type="match status" value="1"/>
</dbReference>
<proteinExistence type="predicted"/>
<feature type="coiled-coil region" evidence="6">
    <location>
        <begin position="363"/>
        <end position="390"/>
    </location>
</feature>
<dbReference type="InterPro" id="IPR003594">
    <property type="entry name" value="HATPase_dom"/>
</dbReference>
<feature type="coiled-coil region" evidence="6">
    <location>
        <begin position="168"/>
        <end position="199"/>
    </location>
</feature>
<dbReference type="PATRIC" id="fig|56107.3.peg.5190"/>
<dbReference type="EMBL" id="CP003642">
    <property type="protein sequence ID" value="AFZ26785.1"/>
    <property type="molecule type" value="Genomic_DNA"/>
</dbReference>
<dbReference type="Pfam" id="PF02518">
    <property type="entry name" value="HATPase_c"/>
    <property type="match status" value="1"/>
</dbReference>
<dbReference type="SMART" id="SM00388">
    <property type="entry name" value="HisKA"/>
    <property type="match status" value="1"/>
</dbReference>
<dbReference type="SUPFAM" id="SSF47384">
    <property type="entry name" value="Homodimeric domain of signal transducing histidine kinase"/>
    <property type="match status" value="1"/>
</dbReference>
<dbReference type="InterPro" id="IPR003018">
    <property type="entry name" value="GAF"/>
</dbReference>
<keyword evidence="9" id="KW-1185">Reference proteome</keyword>
<dbReference type="PANTHER" id="PTHR43102:SF2">
    <property type="entry name" value="GAF DOMAIN-CONTAINING PROTEIN"/>
    <property type="match status" value="1"/>
</dbReference>
<keyword evidence="3" id="KW-0597">Phosphoprotein</keyword>
<evidence type="ECO:0000259" key="7">
    <source>
        <dbReference type="PROSITE" id="PS50109"/>
    </source>
</evidence>
<evidence type="ECO:0000313" key="8">
    <source>
        <dbReference type="EMBL" id="AFZ26785.1"/>
    </source>
</evidence>
<keyword evidence="6" id="KW-0175">Coiled coil</keyword>
<evidence type="ECO:0000256" key="2">
    <source>
        <dbReference type="ARBA" id="ARBA00012438"/>
    </source>
</evidence>
<dbReference type="InterPro" id="IPR004358">
    <property type="entry name" value="Sig_transdc_His_kin-like_C"/>
</dbReference>
<dbReference type="RefSeq" id="WP_015210022.1">
    <property type="nucleotide sequence ID" value="NC_019757.1"/>
</dbReference>
<dbReference type="Gene3D" id="3.30.565.10">
    <property type="entry name" value="Histidine kinase-like ATPase, C-terminal domain"/>
    <property type="match status" value="1"/>
</dbReference>
<dbReference type="InterPro" id="IPR029016">
    <property type="entry name" value="GAF-like_dom_sf"/>
</dbReference>